<comment type="catalytic activity">
    <reaction evidence="1 10">
        <text>S-ubiquitinyl-[E2 ubiquitin-conjugating enzyme]-L-cysteine + [acceptor protein]-L-lysine = [E2 ubiquitin-conjugating enzyme]-L-cysteine + N(6)-ubiquitinyl-[acceptor protein]-L-lysine.</text>
        <dbReference type="EC" id="2.3.2.27"/>
    </reaction>
</comment>
<dbReference type="SMART" id="SM00396">
    <property type="entry name" value="ZnF_UBR1"/>
    <property type="match status" value="1"/>
</dbReference>
<keyword evidence="5 10" id="KW-0863">Zinc-finger</keyword>
<evidence type="ECO:0000256" key="1">
    <source>
        <dbReference type="ARBA" id="ARBA00000900"/>
    </source>
</evidence>
<dbReference type="Gene3D" id="2.10.110.30">
    <property type="match status" value="1"/>
</dbReference>
<accession>A0AA36D7M1</accession>
<keyword evidence="13" id="KW-1185">Reference proteome</keyword>
<dbReference type="PANTHER" id="PTHR21497:SF39">
    <property type="entry name" value="E3 UBIQUITIN-PROTEIN LIGASE UBR3"/>
    <property type="match status" value="1"/>
</dbReference>
<dbReference type="PANTHER" id="PTHR21497">
    <property type="entry name" value="UBIQUITIN LIGASE E3 ALPHA-RELATED"/>
    <property type="match status" value="1"/>
</dbReference>
<feature type="non-terminal residue" evidence="12">
    <location>
        <position position="721"/>
    </location>
</feature>
<dbReference type="PROSITE" id="PS51157">
    <property type="entry name" value="ZF_UBR"/>
    <property type="match status" value="1"/>
</dbReference>
<dbReference type="GO" id="GO:0071596">
    <property type="term" value="P:ubiquitin-dependent protein catabolic process via the N-end rule pathway"/>
    <property type="evidence" value="ECO:0007669"/>
    <property type="project" value="UniProtKB-UniRule"/>
</dbReference>
<feature type="zinc finger region" description="UBR-type" evidence="9">
    <location>
        <begin position="127"/>
        <end position="199"/>
    </location>
</feature>
<dbReference type="Pfam" id="PF02207">
    <property type="entry name" value="zf-UBR"/>
    <property type="match status" value="1"/>
</dbReference>
<evidence type="ECO:0000256" key="9">
    <source>
        <dbReference type="PROSITE-ProRule" id="PRU00508"/>
    </source>
</evidence>
<dbReference type="GO" id="GO:0061630">
    <property type="term" value="F:ubiquitin protein ligase activity"/>
    <property type="evidence" value="ECO:0007669"/>
    <property type="project" value="UniProtKB-UniRule"/>
</dbReference>
<dbReference type="EC" id="2.3.2.27" evidence="10"/>
<comment type="caution">
    <text evidence="12">The sequence shown here is derived from an EMBL/GenBank/DDBJ whole genome shotgun (WGS) entry which is preliminary data.</text>
</comment>
<evidence type="ECO:0000313" key="13">
    <source>
        <dbReference type="Proteomes" id="UP001177023"/>
    </source>
</evidence>
<comment type="function">
    <text evidence="10">Ubiquitin ligase protein which is a component of the N-end rule pathway. Recognizes and binds to proteins bearing specific N-terminal residues that are destabilizing according to the N-end rule, leading to their ubiquitination and subsequent degradation.</text>
</comment>
<evidence type="ECO:0000256" key="6">
    <source>
        <dbReference type="ARBA" id="ARBA00022786"/>
    </source>
</evidence>
<evidence type="ECO:0000256" key="7">
    <source>
        <dbReference type="ARBA" id="ARBA00022833"/>
    </source>
</evidence>
<evidence type="ECO:0000256" key="8">
    <source>
        <dbReference type="ARBA" id="ARBA00046341"/>
    </source>
</evidence>
<dbReference type="AlphaFoldDB" id="A0AA36D7M1"/>
<evidence type="ECO:0000256" key="5">
    <source>
        <dbReference type="ARBA" id="ARBA00022771"/>
    </source>
</evidence>
<evidence type="ECO:0000256" key="4">
    <source>
        <dbReference type="ARBA" id="ARBA00022723"/>
    </source>
</evidence>
<keyword evidence="6 10" id="KW-0833">Ubl conjugation pathway</keyword>
<comment type="pathway">
    <text evidence="2 10">Protein modification; protein ubiquitination.</text>
</comment>
<dbReference type="GO" id="GO:0000151">
    <property type="term" value="C:ubiquitin ligase complex"/>
    <property type="evidence" value="ECO:0007669"/>
    <property type="project" value="TreeGrafter"/>
</dbReference>
<feature type="domain" description="UBR-type" evidence="11">
    <location>
        <begin position="127"/>
        <end position="199"/>
    </location>
</feature>
<organism evidence="12 13">
    <name type="scientific">Mesorhabditis spiculigera</name>
    <dbReference type="NCBI Taxonomy" id="96644"/>
    <lineage>
        <taxon>Eukaryota</taxon>
        <taxon>Metazoa</taxon>
        <taxon>Ecdysozoa</taxon>
        <taxon>Nematoda</taxon>
        <taxon>Chromadorea</taxon>
        <taxon>Rhabditida</taxon>
        <taxon>Rhabditina</taxon>
        <taxon>Rhabditomorpha</taxon>
        <taxon>Rhabditoidea</taxon>
        <taxon>Rhabditidae</taxon>
        <taxon>Mesorhabditinae</taxon>
        <taxon>Mesorhabditis</taxon>
    </lineage>
</organism>
<dbReference type="GO" id="GO:0016567">
    <property type="term" value="P:protein ubiquitination"/>
    <property type="evidence" value="ECO:0007669"/>
    <property type="project" value="UniProtKB-UniRule"/>
</dbReference>
<dbReference type="EMBL" id="CATQJA010002663">
    <property type="protein sequence ID" value="CAJ0581289.1"/>
    <property type="molecule type" value="Genomic_DNA"/>
</dbReference>
<dbReference type="FunFam" id="2.10.110.30:FF:000002">
    <property type="entry name" value="Putative e3 ubiquitin-protein ligase ubr3"/>
    <property type="match status" value="1"/>
</dbReference>
<evidence type="ECO:0000313" key="12">
    <source>
        <dbReference type="EMBL" id="CAJ0581289.1"/>
    </source>
</evidence>
<dbReference type="GO" id="GO:0005737">
    <property type="term" value="C:cytoplasm"/>
    <property type="evidence" value="ECO:0007669"/>
    <property type="project" value="TreeGrafter"/>
</dbReference>
<gene>
    <name evidence="12" type="ORF">MSPICULIGERA_LOCUS19453</name>
</gene>
<dbReference type="Proteomes" id="UP001177023">
    <property type="component" value="Unassembled WGS sequence"/>
</dbReference>
<keyword evidence="3 10" id="KW-0808">Transferase</keyword>
<sequence length="721" mass="82561">MLREDEARAGPLEPMSHARASAVILNMDDFTKEEDYQAAARYWKSVADRLKAANFPIFATPETTATFPAETQELATQLANFCTELLGTANDGILEQSSTYYRLLALFAQGDDTKVFKEKMRFYNYLERCNSIWENESVAYRCNTCAKTPCMSLCADCFLDGDKHAGHDFTRFTSREGGACDCGNADVLNEEGFCPHHGPNAERPPPAPRDIVSLPEFMIPRLFLRFFVMSRGMMSDLKNKVGTNPELSGMEQLLYMADVRTKKVAKLVEFLQECVKIGGPLREIISAMLIDETVYAEMKREIKGPGELSLWESADLLGEDVEGLCDIAPMKQHFDLWGDMLVFDCMLDELLFWIARLTFPQQLINLSLGLFSHHEYAHRYAVRFFKLYPAVVDIVRRLSEALHAFSMMNREKYSVNQIGCRIIHVSVQMLSSEQTCLALDTEMGLLQMIFDSLQYLFKDMLHDSDMTLAPLFRHMTNQDEVAQAIHTTWPLVRCKGNRILHANGYWFVMGDLHNLLSHPHVVERIFSQCDTLGAGYLSSLRWLQGINHTYRIIGGEHQPWDDTFVMNHGFTLEYELSATCMYNSVQGLFELRQGDVARRFVETFRGVLEEWFEALICPRTPPMSCHPFSVSFHLPLHRHLSCALTQLKHLPGMGFHDNPLADDVDFLKKLVLHPMRIQAIRTEYQNNMWVRNGNFIRLSLALYTQQHISMSMLLPDVDILR</sequence>
<reference evidence="12" key="1">
    <citation type="submission" date="2023-06" db="EMBL/GenBank/DDBJ databases">
        <authorList>
            <person name="Delattre M."/>
        </authorList>
    </citation>
    <scope>NUCLEOTIDE SEQUENCE</scope>
    <source>
        <strain evidence="12">AF72</strain>
    </source>
</reference>
<comment type="similarity">
    <text evidence="8 10">Belongs to the E3 ubiquitin-protein ligase UBR1-like family.</text>
</comment>
<evidence type="ECO:0000256" key="10">
    <source>
        <dbReference type="RuleBase" id="RU366018"/>
    </source>
</evidence>
<dbReference type="GO" id="GO:0008270">
    <property type="term" value="F:zinc ion binding"/>
    <property type="evidence" value="ECO:0007669"/>
    <property type="project" value="UniProtKB-UniRule"/>
</dbReference>
<evidence type="ECO:0000256" key="2">
    <source>
        <dbReference type="ARBA" id="ARBA00004906"/>
    </source>
</evidence>
<dbReference type="InterPro" id="IPR039164">
    <property type="entry name" value="UBR1-like"/>
</dbReference>
<protein>
    <recommendedName>
        <fullName evidence="10">E3 ubiquitin-protein ligase</fullName>
        <ecNumber evidence="10">2.3.2.27</ecNumber>
    </recommendedName>
</protein>
<evidence type="ECO:0000259" key="11">
    <source>
        <dbReference type="PROSITE" id="PS51157"/>
    </source>
</evidence>
<proteinExistence type="inferred from homology"/>
<dbReference type="CDD" id="cd19673">
    <property type="entry name" value="UBR-box_UBR3"/>
    <property type="match status" value="1"/>
</dbReference>
<name>A0AA36D7M1_9BILA</name>
<evidence type="ECO:0000256" key="3">
    <source>
        <dbReference type="ARBA" id="ARBA00022679"/>
    </source>
</evidence>
<dbReference type="InterPro" id="IPR003126">
    <property type="entry name" value="Znf_UBR"/>
</dbReference>
<keyword evidence="7 10" id="KW-0862">Zinc</keyword>
<keyword evidence="4 10" id="KW-0479">Metal-binding</keyword>